<sequence length="65" mass="6839">MTLSPAEIVFVMLAGALILEGLAYGLAPSLVERMLEALAALPEDARRTLGALTAVTGLILLWFAL</sequence>
<comment type="caution">
    <text evidence="2">The sequence shown here is derived from an EMBL/GenBank/DDBJ whole genome shotgun (WGS) entry which is preliminary data.</text>
</comment>
<proteinExistence type="predicted"/>
<dbReference type="InterPro" id="IPR019201">
    <property type="entry name" value="DUF2065"/>
</dbReference>
<protein>
    <submittedName>
        <fullName evidence="2">DUF2065 domain-containing protein</fullName>
    </submittedName>
</protein>
<feature type="transmembrane region" description="Helical" evidence="1">
    <location>
        <begin position="6"/>
        <end position="27"/>
    </location>
</feature>
<reference evidence="3" key="1">
    <citation type="journal article" date="2019" name="Int. J. Syst. Evol. Microbiol.">
        <title>The Global Catalogue of Microorganisms (GCM) 10K type strain sequencing project: providing services to taxonomists for standard genome sequencing and annotation.</title>
        <authorList>
            <consortium name="The Broad Institute Genomics Platform"/>
            <consortium name="The Broad Institute Genome Sequencing Center for Infectious Disease"/>
            <person name="Wu L."/>
            <person name="Ma J."/>
        </authorList>
    </citation>
    <scope>NUCLEOTIDE SEQUENCE [LARGE SCALE GENOMIC DNA]</scope>
    <source>
        <strain evidence="3">CCUG 62953</strain>
    </source>
</reference>
<keyword evidence="1" id="KW-1133">Transmembrane helix</keyword>
<name>A0ABW3ZFS4_9RHOB</name>
<evidence type="ECO:0000256" key="1">
    <source>
        <dbReference type="SAM" id="Phobius"/>
    </source>
</evidence>
<dbReference type="Proteomes" id="UP001597135">
    <property type="component" value="Unassembled WGS sequence"/>
</dbReference>
<evidence type="ECO:0000313" key="3">
    <source>
        <dbReference type="Proteomes" id="UP001597135"/>
    </source>
</evidence>
<evidence type="ECO:0000313" key="2">
    <source>
        <dbReference type="EMBL" id="MFD1341568.1"/>
    </source>
</evidence>
<dbReference type="RefSeq" id="WP_386801622.1">
    <property type="nucleotide sequence ID" value="NZ_JBHTMU010000004.1"/>
</dbReference>
<feature type="transmembrane region" description="Helical" evidence="1">
    <location>
        <begin position="48"/>
        <end position="64"/>
    </location>
</feature>
<accession>A0ABW3ZFS4</accession>
<keyword evidence="1" id="KW-0812">Transmembrane</keyword>
<keyword evidence="1" id="KW-0472">Membrane</keyword>
<dbReference type="Pfam" id="PF09838">
    <property type="entry name" value="DUF2065"/>
    <property type="match status" value="1"/>
</dbReference>
<organism evidence="2 3">
    <name type="scientific">Litorisediminicola beolgyonensis</name>
    <dbReference type="NCBI Taxonomy" id="1173614"/>
    <lineage>
        <taxon>Bacteria</taxon>
        <taxon>Pseudomonadati</taxon>
        <taxon>Pseudomonadota</taxon>
        <taxon>Alphaproteobacteria</taxon>
        <taxon>Rhodobacterales</taxon>
        <taxon>Paracoccaceae</taxon>
        <taxon>Litorisediminicola</taxon>
    </lineage>
</organism>
<gene>
    <name evidence="2" type="ORF">ACFQ4E_03970</name>
</gene>
<dbReference type="EMBL" id="JBHTMU010000004">
    <property type="protein sequence ID" value="MFD1341568.1"/>
    <property type="molecule type" value="Genomic_DNA"/>
</dbReference>
<keyword evidence="3" id="KW-1185">Reference proteome</keyword>